<dbReference type="AlphaFoldDB" id="A0A1C3US32"/>
<organism evidence="1 2">
    <name type="scientific">Rhizobium lusitanum</name>
    <dbReference type="NCBI Taxonomy" id="293958"/>
    <lineage>
        <taxon>Bacteria</taxon>
        <taxon>Pseudomonadati</taxon>
        <taxon>Pseudomonadota</taxon>
        <taxon>Alphaproteobacteria</taxon>
        <taxon>Hyphomicrobiales</taxon>
        <taxon>Rhizobiaceae</taxon>
        <taxon>Rhizobium/Agrobacterium group</taxon>
        <taxon>Rhizobium</taxon>
    </lineage>
</organism>
<evidence type="ECO:0000313" key="2">
    <source>
        <dbReference type="Proteomes" id="UP000199205"/>
    </source>
</evidence>
<accession>A0A1C3US32</accession>
<dbReference type="EMBL" id="FMAF01000003">
    <property type="protein sequence ID" value="SCB18259.1"/>
    <property type="molecule type" value="Genomic_DNA"/>
</dbReference>
<evidence type="ECO:0000313" key="1">
    <source>
        <dbReference type="EMBL" id="SCB18259.1"/>
    </source>
</evidence>
<sequence length="118" mass="13465">MNPYSEPERLTIMLACCYKASQQHFSHLPLRYLISPPNHMLDAALARQVALYIFHEEFNVPRRRIVSMLGIARSTMLMAVRVIEARRADGVFDRMYHRVASRAGDLFMAELAKAAEAA</sequence>
<dbReference type="InterPro" id="IPR010921">
    <property type="entry name" value="Trp_repressor/repl_initiator"/>
</dbReference>
<dbReference type="OrthoDB" id="8115187at2"/>
<protein>
    <submittedName>
        <fullName evidence="1">Uncharacterized protein</fullName>
    </submittedName>
</protein>
<dbReference type="Proteomes" id="UP000199205">
    <property type="component" value="Unassembled WGS sequence"/>
</dbReference>
<dbReference type="GO" id="GO:0043565">
    <property type="term" value="F:sequence-specific DNA binding"/>
    <property type="evidence" value="ECO:0007669"/>
    <property type="project" value="InterPro"/>
</dbReference>
<dbReference type="SUPFAM" id="SSF48295">
    <property type="entry name" value="TrpR-like"/>
    <property type="match status" value="1"/>
</dbReference>
<proteinExistence type="predicted"/>
<dbReference type="Gene3D" id="1.10.1750.10">
    <property type="match status" value="1"/>
</dbReference>
<gene>
    <name evidence="1" type="ORF">GA0061101_103240</name>
</gene>
<dbReference type="RefSeq" id="WP_092573373.1">
    <property type="nucleotide sequence ID" value="NZ_FMAF01000003.1"/>
</dbReference>
<reference evidence="1 2" key="1">
    <citation type="submission" date="2016-08" db="EMBL/GenBank/DDBJ databases">
        <authorList>
            <person name="Seilhamer J.J."/>
        </authorList>
    </citation>
    <scope>NUCLEOTIDE SEQUENCE [LARGE SCALE GENOMIC DNA]</scope>
    <source>
        <strain evidence="1 2">P1-7</strain>
    </source>
</reference>
<name>A0A1C3US32_9HYPH</name>